<evidence type="ECO:0000313" key="3">
    <source>
        <dbReference type="EMBL" id="TMO77649.1"/>
    </source>
</evidence>
<evidence type="ECO:0000313" key="5">
    <source>
        <dbReference type="Proteomes" id="UP000307217"/>
    </source>
</evidence>
<keyword evidence="1" id="KW-0812">Transmembrane</keyword>
<reference evidence="2" key="3">
    <citation type="submission" date="2019-09" db="EMBL/GenBank/DDBJ databases">
        <title>Co-occurence of chitin degradation, pigmentation and bioactivity in marine Pseudoalteromonas.</title>
        <authorList>
            <person name="Sonnenschein E.C."/>
            <person name="Bech P.K."/>
        </authorList>
    </citation>
    <scope>NUCLEOTIDE SEQUENCE</scope>
    <source>
        <strain evidence="2">S3790</strain>
        <strain evidence="3 4">S3895</strain>
    </source>
</reference>
<dbReference type="InterPro" id="IPR032092">
    <property type="entry name" value="PilW"/>
</dbReference>
<evidence type="ECO:0000256" key="1">
    <source>
        <dbReference type="SAM" id="Phobius"/>
    </source>
</evidence>
<keyword evidence="4" id="KW-1185">Reference proteome</keyword>
<reference evidence="2 5" key="1">
    <citation type="submission" date="2018-01" db="EMBL/GenBank/DDBJ databases">
        <authorList>
            <person name="Paulsen S."/>
            <person name="Gram L.K."/>
        </authorList>
    </citation>
    <scope>NUCLEOTIDE SEQUENCE [LARGE SCALE GENOMIC DNA]</scope>
    <source>
        <strain evidence="2 5">S3790</strain>
        <strain evidence="3">S3895</strain>
    </source>
</reference>
<dbReference type="Pfam" id="PF07963">
    <property type="entry name" value="N_methyl"/>
    <property type="match status" value="1"/>
</dbReference>
<accession>A0A5S3VDU5</accession>
<reference evidence="5" key="2">
    <citation type="submission" date="2019-06" db="EMBL/GenBank/DDBJ databases">
        <title>Co-occurence of chitin degradation, pigmentation and bioactivity in marine Pseudoalteromonas.</title>
        <authorList>
            <person name="Sonnenschein E.C."/>
            <person name="Bech P.K."/>
        </authorList>
    </citation>
    <scope>NUCLEOTIDE SEQUENCE [LARGE SCALE GENOMIC DNA]</scope>
    <source>
        <strain evidence="5">S3790</strain>
    </source>
</reference>
<dbReference type="RefSeq" id="WP_138589629.1">
    <property type="nucleotide sequence ID" value="NZ_PNBW01000019.1"/>
</dbReference>
<protein>
    <submittedName>
        <fullName evidence="2">Pilus assembly protein PilW</fullName>
    </submittedName>
</protein>
<feature type="transmembrane region" description="Helical" evidence="1">
    <location>
        <begin position="6"/>
        <end position="30"/>
    </location>
</feature>
<dbReference type="EMBL" id="PNBX01000003">
    <property type="protein sequence ID" value="TMO70484.1"/>
    <property type="molecule type" value="Genomic_DNA"/>
</dbReference>
<organism evidence="2 5">
    <name type="scientific">Pseudoalteromonas aurantia</name>
    <dbReference type="NCBI Taxonomy" id="43654"/>
    <lineage>
        <taxon>Bacteria</taxon>
        <taxon>Pseudomonadati</taxon>
        <taxon>Pseudomonadota</taxon>
        <taxon>Gammaproteobacteria</taxon>
        <taxon>Alteromonadales</taxon>
        <taxon>Pseudoalteromonadaceae</taxon>
        <taxon>Pseudoalteromonas</taxon>
    </lineage>
</organism>
<keyword evidence="1" id="KW-1133">Transmembrane helix</keyword>
<comment type="caution">
    <text evidence="2">The sequence shown here is derived from an EMBL/GenBank/DDBJ whole genome shotgun (WGS) entry which is preliminary data.</text>
</comment>
<dbReference type="Proteomes" id="UP000307164">
    <property type="component" value="Unassembled WGS sequence"/>
</dbReference>
<dbReference type="GO" id="GO:0043683">
    <property type="term" value="P:type IV pilus assembly"/>
    <property type="evidence" value="ECO:0007669"/>
    <property type="project" value="InterPro"/>
</dbReference>
<gene>
    <name evidence="2" type="ORF">CWC19_01320</name>
    <name evidence="3" type="ORF">CWC20_03410</name>
</gene>
<dbReference type="EMBL" id="PNBW01000019">
    <property type="protein sequence ID" value="TMO77649.1"/>
    <property type="molecule type" value="Genomic_DNA"/>
</dbReference>
<name>A0A5S3VDU5_9GAMM</name>
<dbReference type="Proteomes" id="UP000307217">
    <property type="component" value="Unassembled WGS sequence"/>
</dbReference>
<sequence length="326" mass="36277">MKRTGFSILELMISMFIGALILGGVIATYVSMKVTTRDTMAIGEMQETGRLALSILQRDIEQVGFWGTFYDEEFTDENVESPSNPSGDCFGGINNGSFPDSTPSNFRSIYAEVSDGSNVLSCISDSVENTDVLQLKLLEGSPVDVASTATDSNRYYFIADQERAEFVTGAGTIALPTVNSTVWPYSHHVYFLSTEEITINNVARDIPILRRLRLSSSGMQVETVMEGIEDFRLVFGLDTDADGRVNTYRSTQDMKAANWEDNDSILTVQIYLLVRALEPDPGLQLNSQTYTLGVDPDRRTHTFSDNFRRTVFSTTMRLNGAMSWNM</sequence>
<evidence type="ECO:0000313" key="2">
    <source>
        <dbReference type="EMBL" id="TMO70484.1"/>
    </source>
</evidence>
<dbReference type="AlphaFoldDB" id="A0A5S3VDU5"/>
<evidence type="ECO:0000313" key="4">
    <source>
        <dbReference type="Proteomes" id="UP000307164"/>
    </source>
</evidence>
<dbReference type="OrthoDB" id="5296662at2"/>
<keyword evidence="1" id="KW-0472">Membrane</keyword>
<proteinExistence type="predicted"/>
<dbReference type="Pfam" id="PF16074">
    <property type="entry name" value="PilW"/>
    <property type="match status" value="1"/>
</dbReference>
<dbReference type="InterPro" id="IPR012902">
    <property type="entry name" value="N_methyl_site"/>
</dbReference>